<accession>A0ACC2TKH1</accession>
<dbReference type="EMBL" id="QTSX02002841">
    <property type="protein sequence ID" value="KAJ9075048.1"/>
    <property type="molecule type" value="Genomic_DNA"/>
</dbReference>
<proteinExistence type="predicted"/>
<comment type="caution">
    <text evidence="1">The sequence shown here is derived from an EMBL/GenBank/DDBJ whole genome shotgun (WGS) entry which is preliminary data.</text>
</comment>
<evidence type="ECO:0000313" key="2">
    <source>
        <dbReference type="Proteomes" id="UP001165960"/>
    </source>
</evidence>
<sequence length="130" mass="14552">MLFLVLKCVVFSPAPVLLFTWLTSPNLWEHIFSSAYHVGGDSTRLMYLFNNFPGRANVLLSTGKTLVKILTCDDIDLYFLGLDPMEFPAVETTVVFHVTDREDAYPSGATYSPRVHNYSLSLATCRPGID</sequence>
<gene>
    <name evidence="1" type="ORF">DSO57_1000331</name>
</gene>
<evidence type="ECO:0000313" key="1">
    <source>
        <dbReference type="EMBL" id="KAJ9075048.1"/>
    </source>
</evidence>
<dbReference type="Proteomes" id="UP001165960">
    <property type="component" value="Unassembled WGS sequence"/>
</dbReference>
<organism evidence="1 2">
    <name type="scientific">Entomophthora muscae</name>
    <dbReference type="NCBI Taxonomy" id="34485"/>
    <lineage>
        <taxon>Eukaryota</taxon>
        <taxon>Fungi</taxon>
        <taxon>Fungi incertae sedis</taxon>
        <taxon>Zoopagomycota</taxon>
        <taxon>Entomophthoromycotina</taxon>
        <taxon>Entomophthoromycetes</taxon>
        <taxon>Entomophthorales</taxon>
        <taxon>Entomophthoraceae</taxon>
        <taxon>Entomophthora</taxon>
    </lineage>
</organism>
<name>A0ACC2TKH1_9FUNG</name>
<keyword evidence="2" id="KW-1185">Reference proteome</keyword>
<protein>
    <submittedName>
        <fullName evidence="1">Uncharacterized protein</fullName>
    </submittedName>
</protein>
<reference evidence="1" key="1">
    <citation type="submission" date="2022-04" db="EMBL/GenBank/DDBJ databases">
        <title>Genome of the entomopathogenic fungus Entomophthora muscae.</title>
        <authorList>
            <person name="Elya C."/>
            <person name="Lovett B.R."/>
            <person name="Lee E."/>
            <person name="Macias A.M."/>
            <person name="Hajek A.E."/>
            <person name="De Bivort B.L."/>
            <person name="Kasson M.T."/>
            <person name="De Fine Licht H.H."/>
            <person name="Stajich J.E."/>
        </authorList>
    </citation>
    <scope>NUCLEOTIDE SEQUENCE</scope>
    <source>
        <strain evidence="1">Berkeley</strain>
    </source>
</reference>